<feature type="compositionally biased region" description="Low complexity" evidence="1">
    <location>
        <begin position="455"/>
        <end position="472"/>
    </location>
</feature>
<feature type="region of interest" description="Disordered" evidence="1">
    <location>
        <begin position="374"/>
        <end position="524"/>
    </location>
</feature>
<dbReference type="EMBL" id="MU154585">
    <property type="protein sequence ID" value="KAF9493458.1"/>
    <property type="molecule type" value="Genomic_DNA"/>
</dbReference>
<dbReference type="Proteomes" id="UP000807025">
    <property type="component" value="Unassembled WGS sequence"/>
</dbReference>
<evidence type="ECO:0000313" key="2">
    <source>
        <dbReference type="EMBL" id="KAF9493458.1"/>
    </source>
</evidence>
<accession>A0A9P5ZSI6</accession>
<gene>
    <name evidence="2" type="ORF">BDN71DRAFT_1508562</name>
</gene>
<feature type="compositionally biased region" description="Low complexity" evidence="1">
    <location>
        <begin position="208"/>
        <end position="226"/>
    </location>
</feature>
<reference evidence="2" key="1">
    <citation type="submission" date="2020-11" db="EMBL/GenBank/DDBJ databases">
        <authorList>
            <consortium name="DOE Joint Genome Institute"/>
            <person name="Ahrendt S."/>
            <person name="Riley R."/>
            <person name="Andreopoulos W."/>
            <person name="Labutti K."/>
            <person name="Pangilinan J."/>
            <person name="Ruiz-Duenas F.J."/>
            <person name="Barrasa J.M."/>
            <person name="Sanchez-Garcia M."/>
            <person name="Camarero S."/>
            <person name="Miyauchi S."/>
            <person name="Serrano A."/>
            <person name="Linde D."/>
            <person name="Babiker R."/>
            <person name="Drula E."/>
            <person name="Ayuso-Fernandez I."/>
            <person name="Pacheco R."/>
            <person name="Padilla G."/>
            <person name="Ferreira P."/>
            <person name="Barriuso J."/>
            <person name="Kellner H."/>
            <person name="Castanera R."/>
            <person name="Alfaro M."/>
            <person name="Ramirez L."/>
            <person name="Pisabarro A.G."/>
            <person name="Kuo A."/>
            <person name="Tritt A."/>
            <person name="Lipzen A."/>
            <person name="He G."/>
            <person name="Yan M."/>
            <person name="Ng V."/>
            <person name="Cullen D."/>
            <person name="Martin F."/>
            <person name="Rosso M.-N."/>
            <person name="Henrissat B."/>
            <person name="Hibbett D."/>
            <person name="Martinez A.T."/>
            <person name="Grigoriev I.V."/>
        </authorList>
    </citation>
    <scope>NUCLEOTIDE SEQUENCE</scope>
    <source>
        <strain evidence="2">ATCC 90797</strain>
    </source>
</reference>
<keyword evidence="3" id="KW-1185">Reference proteome</keyword>
<feature type="region of interest" description="Disordered" evidence="1">
    <location>
        <begin position="1"/>
        <end position="26"/>
    </location>
</feature>
<comment type="caution">
    <text evidence="2">The sequence shown here is derived from an EMBL/GenBank/DDBJ whole genome shotgun (WGS) entry which is preliminary data.</text>
</comment>
<protein>
    <submittedName>
        <fullName evidence="2">Uncharacterized protein</fullName>
    </submittedName>
</protein>
<name>A0A9P5ZSI6_PLEER</name>
<feature type="compositionally biased region" description="Polar residues" evidence="1">
    <location>
        <begin position="515"/>
        <end position="524"/>
    </location>
</feature>
<organism evidence="2 3">
    <name type="scientific">Pleurotus eryngii</name>
    <name type="common">Boletus of the steppes</name>
    <dbReference type="NCBI Taxonomy" id="5323"/>
    <lineage>
        <taxon>Eukaryota</taxon>
        <taxon>Fungi</taxon>
        <taxon>Dikarya</taxon>
        <taxon>Basidiomycota</taxon>
        <taxon>Agaricomycotina</taxon>
        <taxon>Agaricomycetes</taxon>
        <taxon>Agaricomycetidae</taxon>
        <taxon>Agaricales</taxon>
        <taxon>Pleurotineae</taxon>
        <taxon>Pleurotaceae</taxon>
        <taxon>Pleurotus</taxon>
    </lineage>
</organism>
<dbReference type="AlphaFoldDB" id="A0A9P5ZSI6"/>
<dbReference type="OrthoDB" id="10427547at2759"/>
<feature type="region of interest" description="Disordered" evidence="1">
    <location>
        <begin position="197"/>
        <end position="230"/>
    </location>
</feature>
<feature type="compositionally biased region" description="Polar residues" evidence="1">
    <location>
        <begin position="1"/>
        <end position="10"/>
    </location>
</feature>
<feature type="region of interest" description="Disordered" evidence="1">
    <location>
        <begin position="133"/>
        <end position="176"/>
    </location>
</feature>
<sequence length="552" mass="60670">MTQPLTTPNDVHQHTHTSNSDHRLPMPMNYPDVSSMGEGSNYHRHQRPLAQVHSDVILRQVHGLITHYKSTKPAPSAPAYEDINSYWQDRLPGPLKVTTIAATQSTPPPNSLGLSFYNGADGCTHRHMETRLPYTTDNGDAEYGQGTGEGSLDTGYDTGRHIDNRRGYQGRQRSSLSLPRYVSPVFAYGPYHGGNIDNGDHRYRHRSSVSPASPTLASTSAHAHTSQRPANQNVEATAYQQYHPYPLPDAAMCGGTYAPPQAGYRASVDAPSGCPEIACRYTNDYSLTQLGATSWVKTLEKANLQPRLTFPDREQYVKQTQCSEDLHPLAFSGQRYTRRRIWVTFDVAADSPNLKKVKWFIRGLTVCPCEVDEATEPTQMPSRARVESSTVAGAEISQDWNHGDTVATARTARTSKAKEMTSTSEKSKKRKSQADDNEARKKANRSRDDNGIIGTKGSASTSKANKTSSETTISEKKAGKRRAVAEDTWAGSELPRSLSPLDKARRRYRKPAQSGAFSSATAYSRTTAMRMEQDMVLAGDGSASGVEGNEPN</sequence>
<proteinExistence type="predicted"/>
<evidence type="ECO:0000256" key="1">
    <source>
        <dbReference type="SAM" id="MobiDB-lite"/>
    </source>
</evidence>
<feature type="compositionally biased region" description="Basic and acidic residues" evidence="1">
    <location>
        <begin position="432"/>
        <end position="450"/>
    </location>
</feature>
<evidence type="ECO:0000313" key="3">
    <source>
        <dbReference type="Proteomes" id="UP000807025"/>
    </source>
</evidence>
<feature type="region of interest" description="Disordered" evidence="1">
    <location>
        <begin position="533"/>
        <end position="552"/>
    </location>
</feature>
<feature type="compositionally biased region" description="Low complexity" evidence="1">
    <location>
        <begin position="407"/>
        <end position="424"/>
    </location>
</feature>
<feature type="compositionally biased region" description="Polar residues" evidence="1">
    <location>
        <begin position="376"/>
        <end position="391"/>
    </location>
</feature>